<evidence type="ECO:0000313" key="2">
    <source>
        <dbReference type="Proteomes" id="UP000271974"/>
    </source>
</evidence>
<name>A0A3S0ZCR8_ELYCH</name>
<dbReference type="STRING" id="188477.A0A3S0ZCR8"/>
<accession>A0A3S0ZCR8</accession>
<comment type="caution">
    <text evidence="1">The sequence shown here is derived from an EMBL/GenBank/DDBJ whole genome shotgun (WGS) entry which is preliminary data.</text>
</comment>
<dbReference type="Proteomes" id="UP000271974">
    <property type="component" value="Unassembled WGS sequence"/>
</dbReference>
<keyword evidence="2" id="KW-1185">Reference proteome</keyword>
<reference evidence="1 2" key="1">
    <citation type="submission" date="2019-01" db="EMBL/GenBank/DDBJ databases">
        <title>A draft genome assembly of the solar-powered sea slug Elysia chlorotica.</title>
        <authorList>
            <person name="Cai H."/>
            <person name="Li Q."/>
            <person name="Fang X."/>
            <person name="Li J."/>
            <person name="Curtis N.E."/>
            <person name="Altenburger A."/>
            <person name="Shibata T."/>
            <person name="Feng M."/>
            <person name="Maeda T."/>
            <person name="Schwartz J.A."/>
            <person name="Shigenobu S."/>
            <person name="Lundholm N."/>
            <person name="Nishiyama T."/>
            <person name="Yang H."/>
            <person name="Hasebe M."/>
            <person name="Li S."/>
            <person name="Pierce S.K."/>
            <person name="Wang J."/>
        </authorList>
    </citation>
    <scope>NUCLEOTIDE SEQUENCE [LARGE SCALE GENOMIC DNA]</scope>
    <source>
        <strain evidence="1">EC2010</strain>
        <tissue evidence="1">Whole organism of an adult</tissue>
    </source>
</reference>
<gene>
    <name evidence="1" type="ORF">EGW08_020250</name>
</gene>
<feature type="non-terminal residue" evidence="1">
    <location>
        <position position="343"/>
    </location>
</feature>
<dbReference type="AlphaFoldDB" id="A0A3S0ZCR8"/>
<evidence type="ECO:0000313" key="1">
    <source>
        <dbReference type="EMBL" id="RUS71980.1"/>
    </source>
</evidence>
<proteinExistence type="predicted"/>
<organism evidence="1 2">
    <name type="scientific">Elysia chlorotica</name>
    <name type="common">Eastern emerald elysia</name>
    <name type="synonym">Sea slug</name>
    <dbReference type="NCBI Taxonomy" id="188477"/>
    <lineage>
        <taxon>Eukaryota</taxon>
        <taxon>Metazoa</taxon>
        <taxon>Spiralia</taxon>
        <taxon>Lophotrochozoa</taxon>
        <taxon>Mollusca</taxon>
        <taxon>Gastropoda</taxon>
        <taxon>Heterobranchia</taxon>
        <taxon>Euthyneura</taxon>
        <taxon>Panpulmonata</taxon>
        <taxon>Sacoglossa</taxon>
        <taxon>Placobranchoidea</taxon>
        <taxon>Plakobranchidae</taxon>
        <taxon>Elysia</taxon>
    </lineage>
</organism>
<dbReference type="EMBL" id="RQTK01001133">
    <property type="protein sequence ID" value="RUS71980.1"/>
    <property type="molecule type" value="Genomic_DNA"/>
</dbReference>
<protein>
    <submittedName>
        <fullName evidence="1">Uncharacterized protein</fullName>
    </submittedName>
</protein>
<sequence>MLPGSWFHSDGQLVRFLVGTNKLTTDADLALQIWRPTCSTGALDSPGCNSNSPFFTCTSSGSPTCSTNTCPEGSYLCLLSQSCMDLNQPCTCAGLSSVIPAINCSSQTVSSSLPAYELINSWVVRVPAGTARIQFKPSQATDVQFGDILGFQTSRNDLVRNEASSSSQWRNAAMSRSSTADWLSVTTLEDSTAYSMSFDVLSDVSAVFTEVRQTSSPGPSLGYITAAGDYTFTSSLKQTSLGTCTVSVIDAIAGFLWIFPEPTQTTIIQGSTSTAVVKVASDQTMNLVVKVLKGTNPIVSWTFSGSPTQVSSSLQANCPTSISPVPESCGYSSSFLSEPYAVL</sequence>